<sequence length="319" mass="35958">MAIQFNDLAEVIHEAVKAALLQTADSQKALIKDLISSQSTDAQKITDSLNNRIPKFNYDPEADLTFEKWVKRYKPVIDTDGATLAETMKKNFIVSKLNVKEYDRFIAYLLPNRIEDESLDNIIETLKTLFSQPASLFRRRSKFLQTKGRAKISNSVLELYANQTRNEESTTLESLATELINYTQLKRDATSSSDQIPTKSRVHKSSMKLDRQRGLKASVCRAPKQRADIRHLKISLLENSRILESVRINGSDVTLVLDTGADVTLLAEETWRQLGAPQLRKSDVDLTQADGSSLHILGSFDCIVELNGTEFEGKCYVSK</sequence>
<dbReference type="PANTHER" id="PTHR36943:SF1">
    <property type="entry name" value="CCHC-TYPE DOMAIN-CONTAINING PROTEIN"/>
    <property type="match status" value="1"/>
</dbReference>
<protein>
    <submittedName>
        <fullName evidence="4">Uncharacterized protein LOC108864050</fullName>
    </submittedName>
</protein>
<dbReference type="GeneID" id="108864050"/>
<dbReference type="PROSITE" id="PS00141">
    <property type="entry name" value="ASP_PROTEASE"/>
    <property type="match status" value="1"/>
</dbReference>
<dbReference type="InterPro" id="IPR001995">
    <property type="entry name" value="Peptidase_A2_cat"/>
</dbReference>
<evidence type="ECO:0000313" key="3">
    <source>
        <dbReference type="Proteomes" id="UP000694867"/>
    </source>
</evidence>
<dbReference type="GO" id="GO:0006508">
    <property type="term" value="P:proteolysis"/>
    <property type="evidence" value="ECO:0007669"/>
    <property type="project" value="InterPro"/>
</dbReference>
<dbReference type="KEGG" id="goe:108864050"/>
<organism evidence="3 4">
    <name type="scientific">Galendromus occidentalis</name>
    <name type="common">western predatory mite</name>
    <dbReference type="NCBI Taxonomy" id="34638"/>
    <lineage>
        <taxon>Eukaryota</taxon>
        <taxon>Metazoa</taxon>
        <taxon>Ecdysozoa</taxon>
        <taxon>Arthropoda</taxon>
        <taxon>Chelicerata</taxon>
        <taxon>Arachnida</taxon>
        <taxon>Acari</taxon>
        <taxon>Parasitiformes</taxon>
        <taxon>Mesostigmata</taxon>
        <taxon>Gamasina</taxon>
        <taxon>Phytoseioidea</taxon>
        <taxon>Phytoseiidae</taxon>
        <taxon>Typhlodrominae</taxon>
        <taxon>Galendromus</taxon>
    </lineage>
</organism>
<dbReference type="InterPro" id="IPR001969">
    <property type="entry name" value="Aspartic_peptidase_AS"/>
</dbReference>
<evidence type="ECO:0000259" key="2">
    <source>
        <dbReference type="PROSITE" id="PS50175"/>
    </source>
</evidence>
<reference evidence="4" key="1">
    <citation type="submission" date="2025-08" db="UniProtKB">
        <authorList>
            <consortium name="RefSeq"/>
        </authorList>
    </citation>
    <scope>IDENTIFICATION</scope>
</reference>
<dbReference type="PROSITE" id="PS50175">
    <property type="entry name" value="ASP_PROT_RETROV"/>
    <property type="match status" value="1"/>
</dbReference>
<dbReference type="Pfam" id="PF13975">
    <property type="entry name" value="gag-asp_proteas"/>
    <property type="match status" value="1"/>
</dbReference>
<dbReference type="AlphaFoldDB" id="A0AAJ7L5I2"/>
<feature type="domain" description="Peptidase A2" evidence="2">
    <location>
        <begin position="253"/>
        <end position="271"/>
    </location>
</feature>
<dbReference type="Proteomes" id="UP000694867">
    <property type="component" value="Unplaced"/>
</dbReference>
<dbReference type="Pfam" id="PF23309">
    <property type="entry name" value="DUF7083"/>
    <property type="match status" value="1"/>
</dbReference>
<dbReference type="Gene3D" id="2.40.70.10">
    <property type="entry name" value="Acid Proteases"/>
    <property type="match status" value="1"/>
</dbReference>
<gene>
    <name evidence="4" type="primary">LOC108864050</name>
</gene>
<evidence type="ECO:0000256" key="1">
    <source>
        <dbReference type="ARBA" id="ARBA00022801"/>
    </source>
</evidence>
<evidence type="ECO:0000313" key="4">
    <source>
        <dbReference type="RefSeq" id="XP_018494446.1"/>
    </source>
</evidence>
<dbReference type="InterPro" id="IPR055510">
    <property type="entry name" value="DUF7083"/>
</dbReference>
<accession>A0AAJ7L5I2</accession>
<dbReference type="RefSeq" id="XP_018494446.1">
    <property type="nucleotide sequence ID" value="XM_018638930.1"/>
</dbReference>
<dbReference type="GO" id="GO:0004190">
    <property type="term" value="F:aspartic-type endopeptidase activity"/>
    <property type="evidence" value="ECO:0007669"/>
    <property type="project" value="InterPro"/>
</dbReference>
<dbReference type="SUPFAM" id="SSF50630">
    <property type="entry name" value="Acid proteases"/>
    <property type="match status" value="1"/>
</dbReference>
<dbReference type="InterPro" id="IPR021109">
    <property type="entry name" value="Peptidase_aspartic_dom_sf"/>
</dbReference>
<dbReference type="PANTHER" id="PTHR36943">
    <property type="entry name" value="CCHC-TYPE DOMAIN-CONTAINING PROTEIN"/>
    <property type="match status" value="1"/>
</dbReference>
<keyword evidence="1" id="KW-0378">Hydrolase</keyword>
<keyword evidence="3" id="KW-1185">Reference proteome</keyword>
<name>A0AAJ7L5I2_9ACAR</name>
<proteinExistence type="predicted"/>